<evidence type="ECO:0000313" key="3">
    <source>
        <dbReference type="Proteomes" id="UP001366503"/>
    </source>
</evidence>
<dbReference type="Proteomes" id="UP001366503">
    <property type="component" value="Unassembled WGS sequence"/>
</dbReference>
<feature type="transmembrane region" description="Helical" evidence="1">
    <location>
        <begin position="77"/>
        <end position="102"/>
    </location>
</feature>
<organism evidence="2 3">
    <name type="scientific">Mesorhizobium argentiipisi</name>
    <dbReference type="NCBI Taxonomy" id="3015175"/>
    <lineage>
        <taxon>Bacteria</taxon>
        <taxon>Pseudomonadati</taxon>
        <taxon>Pseudomonadota</taxon>
        <taxon>Alphaproteobacteria</taxon>
        <taxon>Hyphomicrobiales</taxon>
        <taxon>Phyllobacteriaceae</taxon>
        <taxon>Mesorhizobium</taxon>
    </lineage>
</organism>
<proteinExistence type="predicted"/>
<keyword evidence="1" id="KW-0472">Membrane</keyword>
<dbReference type="PANTHER" id="PTHR33133">
    <property type="entry name" value="OS08G0107100 PROTEIN-RELATED"/>
    <property type="match status" value="1"/>
</dbReference>
<accession>A0ABU8KE00</accession>
<keyword evidence="1" id="KW-0812">Transmembrane</keyword>
<feature type="transmembrane region" description="Helical" evidence="1">
    <location>
        <begin position="123"/>
        <end position="151"/>
    </location>
</feature>
<evidence type="ECO:0008006" key="4">
    <source>
        <dbReference type="Google" id="ProtNLM"/>
    </source>
</evidence>
<name>A0ABU8KE00_9HYPH</name>
<dbReference type="PANTHER" id="PTHR33133:SF1">
    <property type="entry name" value="EXPRESSED PROTEIN-RELATED"/>
    <property type="match status" value="1"/>
</dbReference>
<comment type="caution">
    <text evidence="2">The sequence shown here is derived from an EMBL/GenBank/DDBJ whole genome shotgun (WGS) entry which is preliminary data.</text>
</comment>
<feature type="transmembrane region" description="Helical" evidence="1">
    <location>
        <begin position="29"/>
        <end position="50"/>
    </location>
</feature>
<gene>
    <name evidence="2" type="ORF">O7A05_14465</name>
</gene>
<protein>
    <recommendedName>
        <fullName evidence="4">Glycerophosphoryl diester phosphodiesterase membrane domain-containing protein</fullName>
    </recommendedName>
</protein>
<reference evidence="2 3" key="1">
    <citation type="submission" date="2022-12" db="EMBL/GenBank/DDBJ databases">
        <authorList>
            <person name="Muema E."/>
        </authorList>
    </citation>
    <scope>NUCLEOTIDE SEQUENCE [LARGE SCALE GENOMIC DNA]</scope>
    <source>
        <strain evidence="3">1330</strain>
    </source>
</reference>
<feature type="transmembrane region" description="Helical" evidence="1">
    <location>
        <begin position="241"/>
        <end position="268"/>
    </location>
</feature>
<dbReference type="RefSeq" id="WP_337093752.1">
    <property type="nucleotide sequence ID" value="NZ_JAPYKO010000009.1"/>
</dbReference>
<feature type="transmembrane region" description="Helical" evidence="1">
    <location>
        <begin position="157"/>
        <end position="181"/>
    </location>
</feature>
<sequence>MASIASGRLEKFSIGRAFSNTFSVIGRSFATLAAIVGLFSMLPALLYNIWNFTQVARMTGSGDIATFERSTVGTYGVVSLVAGLVLLALAFLAQAALVRATIEDLNGKRPAIGDCIQIALRSFFPTLGTGLVIILALVLAVLVLGVVAMIIPIAGGIIALLAMIPMAMWLISISVAVPVVVQERPGVFAAISRSRTLTKGSRWRIFFLFLVIGIAAMALQVIFTLLFQAAVLSGGITTRGIIVGAVGSSLLSTIFSAVISVAIAVTYVELRRVKEGTSVDELAEIFS</sequence>
<evidence type="ECO:0000313" key="2">
    <source>
        <dbReference type="EMBL" id="MEI9403361.1"/>
    </source>
</evidence>
<keyword evidence="1" id="KW-1133">Transmembrane helix</keyword>
<keyword evidence="3" id="KW-1185">Reference proteome</keyword>
<dbReference type="EMBL" id="JAPYKO010000009">
    <property type="protein sequence ID" value="MEI9403361.1"/>
    <property type="molecule type" value="Genomic_DNA"/>
</dbReference>
<feature type="transmembrane region" description="Helical" evidence="1">
    <location>
        <begin position="202"/>
        <end position="229"/>
    </location>
</feature>
<evidence type="ECO:0000256" key="1">
    <source>
        <dbReference type="SAM" id="Phobius"/>
    </source>
</evidence>